<dbReference type="FunFam" id="3.40.50.300:FF:001002">
    <property type="entry name" value="Disease resistance protein (TIR-NBS-LRR class)"/>
    <property type="match status" value="1"/>
</dbReference>
<evidence type="ECO:0000313" key="10">
    <source>
        <dbReference type="EMBL" id="KAG7620776.1"/>
    </source>
</evidence>
<feature type="domain" description="BRX" evidence="9">
    <location>
        <begin position="581"/>
        <end position="636"/>
    </location>
</feature>
<evidence type="ECO:0000256" key="3">
    <source>
        <dbReference type="ARBA" id="ARBA00022801"/>
    </source>
</evidence>
<keyword evidence="2" id="KW-0677">Repeat</keyword>
<evidence type="ECO:0000256" key="2">
    <source>
        <dbReference type="ARBA" id="ARBA00022737"/>
    </source>
</evidence>
<dbReference type="EC" id="3.2.2.6" evidence="1"/>
<evidence type="ECO:0000256" key="5">
    <source>
        <dbReference type="ARBA" id="ARBA00023027"/>
    </source>
</evidence>
<feature type="region of interest" description="Disordered" evidence="7">
    <location>
        <begin position="649"/>
        <end position="676"/>
    </location>
</feature>
<feature type="domain" description="BRX" evidence="9">
    <location>
        <begin position="766"/>
        <end position="819"/>
    </location>
</feature>
<sequence length="843" mass="96533">MGSCSKLEFLPPADVNLESLKDPNLRKCLRLKSVRPISKNIPVSMKSSSSQSYDVFPNFRGEDVRHSLVSHLRKELDRKFINTFDDNRIERSRKITPELLLAIENSRISLVVFSKNYASSTWCLDELVKIQECYEKLDQMVIPIFYKVDPSHVRKQTGEFGMVFEETCKGRTENEKRKWMRALAEVAHLAGEDLRNWRSEAEMLENIAKDVSNKLFPPSNNFSDFVGIEAHIEALISMLRFDSKKARMIGICGPSETGKTTIGRALYSRLKSDFHHRAFVAYKRKIRSDYDQKLYWEEQFLSEILCQKDIKIEECGAVEQRLKHTKVLIVLDDVDDIELLKTLVGRIRWFGSESKIVVITQKRELLKAHNIAHVYEVGFPSEELAHQMFCRYAFGKNSPPHGFNELADEAAKIAGNRPKALKYVGSSFRRLDKEQWVKMLSEFRSNGNKLKISYDELDGKGQDYVACLTNGSNSQVKAEWIHLALGVSILLNIRSDGTTILKHLSYNRSMAQQAKIWWYENLERVCKKYNICGIDSSTDGGGSTYGQCSNSQFQRNMDVSPGGYKTSNESTKDSPRAYQVEKEKIECEPHVYITPGIFSDGTRAPKYVESSRRVTQVHHAKTWWPENCEKVYENHNNIYGIDRSIDGGDKFEGKSKVSDGGLDGKDQGSMYGQSSNSELQINMDADNRRCEPVSEMLFKNYNVCSPNAHMPAGLTDVNCSNPQSQRKLDASLKKDKIVHEWIRTGSGFFFDFQGPKSIVSAAQVDEKNFEYCEQGVYITLGILSGGIIVLKHLEFSRRMAQQAKVWWSENWIKVYQEHNICGIDKSFDGRFDDRRVIRQLRQN</sequence>
<comment type="caution">
    <text evidence="10">The sequence shown here is derived from an EMBL/GenBank/DDBJ whole genome shotgun (WGS) entry which is preliminary data.</text>
</comment>
<dbReference type="Pfam" id="PF08381">
    <property type="entry name" value="BRX"/>
    <property type="match status" value="3"/>
</dbReference>
<dbReference type="OrthoDB" id="1059976at2759"/>
<accession>A0A8T2EBY7</accession>
<protein>
    <recommendedName>
        <fullName evidence="1">ADP-ribosyl cyclase/cyclic ADP-ribose hydrolase</fullName>
        <ecNumber evidence="1">3.2.2.6</ecNumber>
    </recommendedName>
</protein>
<dbReference type="GO" id="GO:0061809">
    <property type="term" value="F:NAD+ nucleosidase activity, cyclic ADP-ribose generating"/>
    <property type="evidence" value="ECO:0007669"/>
    <property type="project" value="UniProtKB-EC"/>
</dbReference>
<evidence type="ECO:0000313" key="11">
    <source>
        <dbReference type="Proteomes" id="UP000694251"/>
    </source>
</evidence>
<evidence type="ECO:0000256" key="6">
    <source>
        <dbReference type="ARBA" id="ARBA00047304"/>
    </source>
</evidence>
<evidence type="ECO:0000259" key="9">
    <source>
        <dbReference type="PROSITE" id="PS51514"/>
    </source>
</evidence>
<keyword evidence="11" id="KW-1185">Reference proteome</keyword>
<dbReference type="FunFam" id="3.40.50.10140:FF:000007">
    <property type="entry name" value="Disease resistance protein (TIR-NBS-LRR class)"/>
    <property type="match status" value="1"/>
</dbReference>
<feature type="domain" description="BRX" evidence="9">
    <location>
        <begin position="478"/>
        <end position="530"/>
    </location>
</feature>
<name>A0A8T2EBY7_ARASU</name>
<dbReference type="GO" id="GO:0043531">
    <property type="term" value="F:ADP binding"/>
    <property type="evidence" value="ECO:0007669"/>
    <property type="project" value="InterPro"/>
</dbReference>
<dbReference type="PANTHER" id="PTHR11017">
    <property type="entry name" value="LEUCINE-RICH REPEAT-CONTAINING PROTEIN"/>
    <property type="match status" value="1"/>
</dbReference>
<proteinExistence type="predicted"/>
<dbReference type="InterPro" id="IPR013591">
    <property type="entry name" value="Brevis_radix_dom"/>
</dbReference>
<dbReference type="GO" id="GO:0006952">
    <property type="term" value="P:defense response"/>
    <property type="evidence" value="ECO:0007669"/>
    <property type="project" value="UniProtKB-KW"/>
</dbReference>
<evidence type="ECO:0000256" key="7">
    <source>
        <dbReference type="SAM" id="MobiDB-lite"/>
    </source>
</evidence>
<keyword evidence="4" id="KW-0611">Plant defense</keyword>
<keyword evidence="10" id="KW-0675">Receptor</keyword>
<dbReference type="PROSITE" id="PS51514">
    <property type="entry name" value="BRX"/>
    <property type="match status" value="3"/>
</dbReference>
<dbReference type="PANTHER" id="PTHR11017:SF274">
    <property type="entry name" value="ADP-RIBOSYL CYCLASE_CYCLIC ADP-RIBOSE HYDROLASE-RELATED"/>
    <property type="match status" value="1"/>
</dbReference>
<keyword evidence="3" id="KW-0378">Hydrolase</keyword>
<dbReference type="EMBL" id="JAEFBJ010000004">
    <property type="protein sequence ID" value="KAG7620776.1"/>
    <property type="molecule type" value="Genomic_DNA"/>
</dbReference>
<organism evidence="10 11">
    <name type="scientific">Arabidopsis suecica</name>
    <name type="common">Swedish thale-cress</name>
    <name type="synonym">Cardaminopsis suecica</name>
    <dbReference type="NCBI Taxonomy" id="45249"/>
    <lineage>
        <taxon>Eukaryota</taxon>
        <taxon>Viridiplantae</taxon>
        <taxon>Streptophyta</taxon>
        <taxon>Embryophyta</taxon>
        <taxon>Tracheophyta</taxon>
        <taxon>Spermatophyta</taxon>
        <taxon>Magnoliopsida</taxon>
        <taxon>eudicotyledons</taxon>
        <taxon>Gunneridae</taxon>
        <taxon>Pentapetalae</taxon>
        <taxon>rosids</taxon>
        <taxon>malvids</taxon>
        <taxon>Brassicales</taxon>
        <taxon>Brassicaceae</taxon>
        <taxon>Camelineae</taxon>
        <taxon>Arabidopsis</taxon>
    </lineage>
</organism>
<dbReference type="InterPro" id="IPR002182">
    <property type="entry name" value="NB-ARC"/>
</dbReference>
<dbReference type="GO" id="GO:0007165">
    <property type="term" value="P:signal transduction"/>
    <property type="evidence" value="ECO:0007669"/>
    <property type="project" value="InterPro"/>
</dbReference>
<evidence type="ECO:0000256" key="1">
    <source>
        <dbReference type="ARBA" id="ARBA00011982"/>
    </source>
</evidence>
<dbReference type="SMART" id="SM00255">
    <property type="entry name" value="TIR"/>
    <property type="match status" value="1"/>
</dbReference>
<dbReference type="AlphaFoldDB" id="A0A8T2EBY7"/>
<dbReference type="Pfam" id="PF01582">
    <property type="entry name" value="TIR"/>
    <property type="match status" value="1"/>
</dbReference>
<dbReference type="Pfam" id="PF00931">
    <property type="entry name" value="NB-ARC"/>
    <property type="match status" value="1"/>
</dbReference>
<dbReference type="InterPro" id="IPR000157">
    <property type="entry name" value="TIR_dom"/>
</dbReference>
<dbReference type="Proteomes" id="UP000694251">
    <property type="component" value="Chromosome 4"/>
</dbReference>
<reference evidence="10 11" key="1">
    <citation type="submission" date="2020-12" db="EMBL/GenBank/DDBJ databases">
        <title>Concerted genomic and epigenomic changes stabilize Arabidopsis allopolyploids.</title>
        <authorList>
            <person name="Chen Z."/>
        </authorList>
    </citation>
    <scope>NUCLEOTIDE SEQUENCE [LARGE SCALE GENOMIC DNA]</scope>
    <source>
        <strain evidence="10">As9502</strain>
        <tissue evidence="10">Leaf</tissue>
    </source>
</reference>
<dbReference type="PROSITE" id="PS50104">
    <property type="entry name" value="TIR"/>
    <property type="match status" value="1"/>
</dbReference>
<keyword evidence="5" id="KW-0520">NAD</keyword>
<feature type="compositionally biased region" description="Basic and acidic residues" evidence="7">
    <location>
        <begin position="649"/>
        <end position="666"/>
    </location>
</feature>
<dbReference type="FunFam" id="1.10.8.430:FF:000002">
    <property type="entry name" value="Disease resistance protein (TIR-NBS-LRR class)"/>
    <property type="match status" value="1"/>
</dbReference>
<dbReference type="InterPro" id="IPR044974">
    <property type="entry name" value="Disease_R_plants"/>
</dbReference>
<gene>
    <name evidence="10" type="ORF">ISN44_As04g017500</name>
</gene>
<evidence type="ECO:0000256" key="4">
    <source>
        <dbReference type="ARBA" id="ARBA00022821"/>
    </source>
</evidence>
<comment type="catalytic activity">
    <reaction evidence="6">
        <text>NAD(+) + H2O = ADP-D-ribose + nicotinamide + H(+)</text>
        <dbReference type="Rhea" id="RHEA:16301"/>
        <dbReference type="ChEBI" id="CHEBI:15377"/>
        <dbReference type="ChEBI" id="CHEBI:15378"/>
        <dbReference type="ChEBI" id="CHEBI:17154"/>
        <dbReference type="ChEBI" id="CHEBI:57540"/>
        <dbReference type="ChEBI" id="CHEBI:57967"/>
        <dbReference type="EC" id="3.2.2.6"/>
    </reaction>
    <physiologicalReaction direction="left-to-right" evidence="6">
        <dbReference type="Rhea" id="RHEA:16302"/>
    </physiologicalReaction>
</comment>
<feature type="domain" description="TIR" evidence="8">
    <location>
        <begin position="51"/>
        <end position="215"/>
    </location>
</feature>
<evidence type="ECO:0000259" key="8">
    <source>
        <dbReference type="PROSITE" id="PS50104"/>
    </source>
</evidence>